<protein>
    <submittedName>
        <fullName evidence="1">Uncharacterized protein</fullName>
    </submittedName>
</protein>
<evidence type="ECO:0000313" key="2">
    <source>
        <dbReference type="Proteomes" id="UP000217648"/>
    </source>
</evidence>
<reference evidence="1 2" key="1">
    <citation type="submission" date="2017-09" db="EMBL/GenBank/DDBJ databases">
        <title>Mdr eskape-Ghana.</title>
        <authorList>
            <person name="Agyepong N."/>
            <person name="Janice J."/>
            <person name="Samuelsen O."/>
            <person name="Owusu-Ofori A."/>
            <person name="Sundsfjord A."/>
            <person name="Essack S."/>
            <person name="Pedersen T."/>
        </authorList>
    </citation>
    <scope>NUCLEOTIDE SEQUENCE [LARGE SCALE GENOMIC DNA]</scope>
    <source>
        <strain evidence="1 2">46</strain>
    </source>
</reference>
<dbReference type="AlphaFoldDB" id="A0A2A5MRR7"/>
<evidence type="ECO:0000313" key="1">
    <source>
        <dbReference type="EMBL" id="PCM63612.1"/>
    </source>
</evidence>
<organism evidence="1 2">
    <name type="scientific">Klebsiella quasipneumoniae</name>
    <dbReference type="NCBI Taxonomy" id="1463165"/>
    <lineage>
        <taxon>Bacteria</taxon>
        <taxon>Pseudomonadati</taxon>
        <taxon>Pseudomonadota</taxon>
        <taxon>Gammaproteobacteria</taxon>
        <taxon>Enterobacterales</taxon>
        <taxon>Enterobacteriaceae</taxon>
        <taxon>Klebsiella/Raoultella group</taxon>
        <taxon>Klebsiella</taxon>
        <taxon>Klebsiella pneumoniae complex</taxon>
    </lineage>
</organism>
<dbReference type="Proteomes" id="UP000217648">
    <property type="component" value="Unassembled WGS sequence"/>
</dbReference>
<name>A0A2A5MRR7_9ENTR</name>
<proteinExistence type="predicted"/>
<dbReference type="EMBL" id="NXHG01000001">
    <property type="protein sequence ID" value="PCM63612.1"/>
    <property type="molecule type" value="Genomic_DNA"/>
</dbReference>
<gene>
    <name evidence="1" type="ORF">CP911_03475</name>
</gene>
<comment type="caution">
    <text evidence="1">The sequence shown here is derived from an EMBL/GenBank/DDBJ whole genome shotgun (WGS) entry which is preliminary data.</text>
</comment>
<dbReference type="RefSeq" id="WP_048325036.1">
    <property type="nucleotide sequence ID" value="NZ_AP022183.1"/>
</dbReference>
<accession>A0A2A5MRR7</accession>
<dbReference type="STRING" id="1463164.KQS06HV_91392"/>
<sequence>MHVLHHHAAADAAGTIDPRGRAIALSVVFAAGALLLIMAPVIGASGTLGLLALLSAAFGAGWGFARAQPRLYRAPLAATRWAFLLSAAGWLLALVAWYGGQAWPALLPGVTFGSAGAAVAWRVAAGRAALSGSRISGATALSVAVAIAATLLTWHTAGAGRGGVCFAFAVLLDWALLGALIVRIRQQESAA</sequence>